<dbReference type="InterPro" id="IPR055411">
    <property type="entry name" value="LRR_FXL15/At3g58940/PEG3-like"/>
</dbReference>
<reference evidence="4 5" key="1">
    <citation type="submission" date="2020-12" db="EMBL/GenBank/DDBJ databases">
        <title>Concerted genomic and epigenomic changes stabilize Arabidopsis allopolyploids.</title>
        <authorList>
            <person name="Chen Z."/>
        </authorList>
    </citation>
    <scope>NUCLEOTIDE SEQUENCE [LARGE SCALE GENOMIC DNA]</scope>
    <source>
        <strain evidence="4">As9502</strain>
        <tissue evidence="4">Leaf</tissue>
    </source>
</reference>
<dbReference type="Proteomes" id="UP000694251">
    <property type="component" value="Chromosome 1"/>
</dbReference>
<feature type="domain" description="F-box" evidence="2">
    <location>
        <begin position="37"/>
        <end position="74"/>
    </location>
</feature>
<dbReference type="InterPro" id="IPR053781">
    <property type="entry name" value="F-box_AtFBL13-like"/>
</dbReference>
<proteinExistence type="predicted"/>
<comment type="caution">
    <text evidence="4">The sequence shown here is derived from an EMBL/GenBank/DDBJ whole genome shotgun (WGS) entry which is preliminary data.</text>
</comment>
<dbReference type="EMBL" id="JAEFBJ010000001">
    <property type="protein sequence ID" value="KAG7660049.1"/>
    <property type="molecule type" value="Genomic_DNA"/>
</dbReference>
<name>A0A8T2HIK6_ARASU</name>
<evidence type="ECO:0000313" key="4">
    <source>
        <dbReference type="EMBL" id="KAG7660049.1"/>
    </source>
</evidence>
<gene>
    <name evidence="4" type="ORF">ISN44_As01g068430</name>
</gene>
<evidence type="ECO:0000259" key="2">
    <source>
        <dbReference type="Pfam" id="PF00646"/>
    </source>
</evidence>
<accession>A0A8T2HIK6</accession>
<dbReference type="InterPro" id="IPR001810">
    <property type="entry name" value="F-box_dom"/>
</dbReference>
<sequence length="343" mass="39023">MRGFSIHMGEAGRKRVPAKAKRSRKRKREVEVGVDWISDLLEALLCKVLLNLPTKDVVRTSVFSKRWKNLWKRNYQIEYFKLSYPGDGSSEREVDLLKRWIDTVIQLKVKHLDFFDYSWEWGFDNFQLPPTIYTCESLLSLKLSTVTLPSVKSVSLPFLRVLKLGAVKFADHLDLETLISGCTALETLAIRFFDRVQVLQVCSQSLLSFTHVAPKLVFTHAARKPLAEKDLSIVIDAPRLEYLKLSDHQTASFIIKNPGSLVAVDIDINLSSGFDSRNMIRDFLVGISSVKNMTISSITLKIIYDYLRCEPLPPHSVIYISCMLSSTTTGLKCCQPFLRSAQI</sequence>
<dbReference type="PANTHER" id="PTHR31900:SF33">
    <property type="entry name" value="PROTEIN WITH RNI-LIKE_FBD-LIKE DOMAIN"/>
    <property type="match status" value="1"/>
</dbReference>
<feature type="region of interest" description="Disordered" evidence="1">
    <location>
        <begin position="1"/>
        <end position="22"/>
    </location>
</feature>
<organism evidence="4 5">
    <name type="scientific">Arabidopsis suecica</name>
    <name type="common">Swedish thale-cress</name>
    <name type="synonym">Cardaminopsis suecica</name>
    <dbReference type="NCBI Taxonomy" id="45249"/>
    <lineage>
        <taxon>Eukaryota</taxon>
        <taxon>Viridiplantae</taxon>
        <taxon>Streptophyta</taxon>
        <taxon>Embryophyta</taxon>
        <taxon>Tracheophyta</taxon>
        <taxon>Spermatophyta</taxon>
        <taxon>Magnoliopsida</taxon>
        <taxon>eudicotyledons</taxon>
        <taxon>Gunneridae</taxon>
        <taxon>Pentapetalae</taxon>
        <taxon>rosids</taxon>
        <taxon>malvids</taxon>
        <taxon>Brassicales</taxon>
        <taxon>Brassicaceae</taxon>
        <taxon>Camelineae</taxon>
        <taxon>Arabidopsis</taxon>
    </lineage>
</organism>
<evidence type="ECO:0000256" key="1">
    <source>
        <dbReference type="SAM" id="MobiDB-lite"/>
    </source>
</evidence>
<dbReference type="PANTHER" id="PTHR31900">
    <property type="entry name" value="F-BOX/RNI SUPERFAMILY PROTEIN-RELATED"/>
    <property type="match status" value="1"/>
</dbReference>
<dbReference type="CDD" id="cd22160">
    <property type="entry name" value="F-box_AtFBL13-like"/>
    <property type="match status" value="1"/>
</dbReference>
<dbReference type="InterPro" id="IPR050232">
    <property type="entry name" value="FBL13/AtMIF1-like"/>
</dbReference>
<evidence type="ECO:0000259" key="3">
    <source>
        <dbReference type="Pfam" id="PF24758"/>
    </source>
</evidence>
<evidence type="ECO:0000313" key="5">
    <source>
        <dbReference type="Proteomes" id="UP000694251"/>
    </source>
</evidence>
<dbReference type="AlphaFoldDB" id="A0A8T2HIK6"/>
<dbReference type="Pfam" id="PF00646">
    <property type="entry name" value="F-box"/>
    <property type="match status" value="1"/>
</dbReference>
<protein>
    <submittedName>
        <fullName evidence="4">F-box-like domain superfamily</fullName>
    </submittedName>
</protein>
<keyword evidence="5" id="KW-1185">Reference proteome</keyword>
<dbReference type="Pfam" id="PF24758">
    <property type="entry name" value="LRR_At5g56370"/>
    <property type="match status" value="1"/>
</dbReference>
<dbReference type="OrthoDB" id="594804at2759"/>
<feature type="domain" description="F-box/LRR-repeat protein 15/At3g58940/PEG3-like LRR" evidence="3">
    <location>
        <begin position="97"/>
        <end position="247"/>
    </location>
</feature>